<proteinExistence type="predicted"/>
<gene>
    <name evidence="2" type="ORF">B0T24DRAFT_682346</name>
</gene>
<name>A0AAE0JZG1_9PEZI</name>
<keyword evidence="3" id="KW-1185">Reference proteome</keyword>
<accession>A0AAE0JZG1</accession>
<dbReference type="EMBL" id="JAULSN010000007">
    <property type="protein sequence ID" value="KAK3367208.1"/>
    <property type="molecule type" value="Genomic_DNA"/>
</dbReference>
<sequence length="283" mass="32277">MCGKTTCVDPARWLLIFDNADVPDVIYDWLSSQGPGYILITSKYPYVKEKAYRLDRGMDLETFSPEVGGDMLRKLLGCEDEVDAIGTSIRTSKTLGGLSLAIFRVSAIIRETHLTFKDFEDWYHEDAKELYSLRTRGMRTKIPEELLKDRAKEVQLPNYPTKKHEYFKVRTELVHVSMVTRNLAANELRVHRLVQEVVRYKMGDDNLQTVFAAVATLMNREPDEHERITHWLGGAHHSLSLAVCLTGSSDGVEDADIWVGILHDRIEKYNQKSDKLALAAAYN</sequence>
<reference evidence="2" key="1">
    <citation type="journal article" date="2023" name="Mol. Phylogenet. Evol.">
        <title>Genome-scale phylogeny and comparative genomics of the fungal order Sordariales.</title>
        <authorList>
            <person name="Hensen N."/>
            <person name="Bonometti L."/>
            <person name="Westerberg I."/>
            <person name="Brannstrom I.O."/>
            <person name="Guillou S."/>
            <person name="Cros-Aarteil S."/>
            <person name="Calhoun S."/>
            <person name="Haridas S."/>
            <person name="Kuo A."/>
            <person name="Mondo S."/>
            <person name="Pangilinan J."/>
            <person name="Riley R."/>
            <person name="LaButti K."/>
            <person name="Andreopoulos B."/>
            <person name="Lipzen A."/>
            <person name="Chen C."/>
            <person name="Yan M."/>
            <person name="Daum C."/>
            <person name="Ng V."/>
            <person name="Clum A."/>
            <person name="Steindorff A."/>
            <person name="Ohm R.A."/>
            <person name="Martin F."/>
            <person name="Silar P."/>
            <person name="Natvig D.O."/>
            <person name="Lalanne C."/>
            <person name="Gautier V."/>
            <person name="Ament-Velasquez S.L."/>
            <person name="Kruys A."/>
            <person name="Hutchinson M.I."/>
            <person name="Powell A.J."/>
            <person name="Barry K."/>
            <person name="Miller A.N."/>
            <person name="Grigoriev I.V."/>
            <person name="Debuchy R."/>
            <person name="Gladieux P."/>
            <person name="Hiltunen Thoren M."/>
            <person name="Johannesson H."/>
        </authorList>
    </citation>
    <scope>NUCLEOTIDE SEQUENCE</scope>
    <source>
        <strain evidence="2">CBS 958.72</strain>
    </source>
</reference>
<dbReference type="AlphaFoldDB" id="A0AAE0JZG1"/>
<dbReference type="Proteomes" id="UP001287356">
    <property type="component" value="Unassembled WGS sequence"/>
</dbReference>
<dbReference type="Pfam" id="PF25000">
    <property type="entry name" value="DUF7779"/>
    <property type="match status" value="1"/>
</dbReference>
<feature type="domain" description="DUF7779" evidence="1">
    <location>
        <begin position="141"/>
        <end position="206"/>
    </location>
</feature>
<dbReference type="InterPro" id="IPR056681">
    <property type="entry name" value="DUF7779"/>
</dbReference>
<reference evidence="2" key="2">
    <citation type="submission" date="2023-06" db="EMBL/GenBank/DDBJ databases">
        <authorList>
            <consortium name="Lawrence Berkeley National Laboratory"/>
            <person name="Haridas S."/>
            <person name="Hensen N."/>
            <person name="Bonometti L."/>
            <person name="Westerberg I."/>
            <person name="Brannstrom I.O."/>
            <person name="Guillou S."/>
            <person name="Cros-Aarteil S."/>
            <person name="Calhoun S."/>
            <person name="Kuo A."/>
            <person name="Mondo S."/>
            <person name="Pangilinan J."/>
            <person name="Riley R."/>
            <person name="Labutti K."/>
            <person name="Andreopoulos B."/>
            <person name="Lipzen A."/>
            <person name="Chen C."/>
            <person name="Yanf M."/>
            <person name="Daum C."/>
            <person name="Ng V."/>
            <person name="Clum A."/>
            <person name="Steindorff A."/>
            <person name="Ohm R."/>
            <person name="Martin F."/>
            <person name="Silar P."/>
            <person name="Natvig D."/>
            <person name="Lalanne C."/>
            <person name="Gautier V."/>
            <person name="Ament-Velasquez S.L."/>
            <person name="Kruys A."/>
            <person name="Hutchinson M.I."/>
            <person name="Powell A.J."/>
            <person name="Barry K."/>
            <person name="Miller A.N."/>
            <person name="Grigoriev I.V."/>
            <person name="Debuchy R."/>
            <person name="Gladieux P."/>
            <person name="Thoren M.H."/>
            <person name="Johannesson H."/>
        </authorList>
    </citation>
    <scope>NUCLEOTIDE SEQUENCE</scope>
    <source>
        <strain evidence="2">CBS 958.72</strain>
    </source>
</reference>
<organism evidence="2 3">
    <name type="scientific">Lasiosphaeria ovina</name>
    <dbReference type="NCBI Taxonomy" id="92902"/>
    <lineage>
        <taxon>Eukaryota</taxon>
        <taxon>Fungi</taxon>
        <taxon>Dikarya</taxon>
        <taxon>Ascomycota</taxon>
        <taxon>Pezizomycotina</taxon>
        <taxon>Sordariomycetes</taxon>
        <taxon>Sordariomycetidae</taxon>
        <taxon>Sordariales</taxon>
        <taxon>Lasiosphaeriaceae</taxon>
        <taxon>Lasiosphaeria</taxon>
    </lineage>
</organism>
<protein>
    <recommendedName>
        <fullName evidence="1">DUF7779 domain-containing protein</fullName>
    </recommendedName>
</protein>
<evidence type="ECO:0000313" key="2">
    <source>
        <dbReference type="EMBL" id="KAK3367208.1"/>
    </source>
</evidence>
<evidence type="ECO:0000259" key="1">
    <source>
        <dbReference type="Pfam" id="PF25000"/>
    </source>
</evidence>
<evidence type="ECO:0000313" key="3">
    <source>
        <dbReference type="Proteomes" id="UP001287356"/>
    </source>
</evidence>
<comment type="caution">
    <text evidence="2">The sequence shown here is derived from an EMBL/GenBank/DDBJ whole genome shotgun (WGS) entry which is preliminary data.</text>
</comment>